<dbReference type="Gene3D" id="3.20.20.100">
    <property type="entry name" value="NADP-dependent oxidoreductase domain"/>
    <property type="match status" value="1"/>
</dbReference>
<dbReference type="Pfam" id="PF00248">
    <property type="entry name" value="Aldo_ket_red"/>
    <property type="match status" value="1"/>
</dbReference>
<organism evidence="2 3">
    <name type="scientific">Kribbella pittospori</name>
    <dbReference type="NCBI Taxonomy" id="722689"/>
    <lineage>
        <taxon>Bacteria</taxon>
        <taxon>Bacillati</taxon>
        <taxon>Actinomycetota</taxon>
        <taxon>Actinomycetes</taxon>
        <taxon>Propionibacteriales</taxon>
        <taxon>Kribbellaceae</taxon>
        <taxon>Kribbella</taxon>
    </lineage>
</organism>
<accession>A0A4V2M6X4</accession>
<dbReference type="InterPro" id="IPR036812">
    <property type="entry name" value="NAD(P)_OxRdtase_dom_sf"/>
</dbReference>
<evidence type="ECO:0000313" key="2">
    <source>
        <dbReference type="EMBL" id="TCC45382.1"/>
    </source>
</evidence>
<dbReference type="EMBL" id="SJKB01000039">
    <property type="protein sequence ID" value="TCC45382.1"/>
    <property type="molecule type" value="Genomic_DNA"/>
</dbReference>
<dbReference type="PANTHER" id="PTHR42686:SF1">
    <property type="entry name" value="GH17980P-RELATED"/>
    <property type="match status" value="1"/>
</dbReference>
<sequence>MSEAPARATERVRLGRTGVEVTRLGLGTAPLGGWPEPTDPAVADATIQAAWDAGIRFFDTAPLYGHGLSETWLGQKLSKLPRDEFAVATKVGRLLREVEPEEPSLFHGTPPVNPIYDFSYDGTVRSYEESLDRLGLDSVDIAHIHDPDDHYDEALDGARRALRDLKAAGRIRAVSAGMNQAEMLTDFARTGDFDCFLLAGRYTLLEQGALDNLLPECLDRGISVITGGVFNSGVLIDPDQQAYYNYSDAAAEIVERARRIGAVCARHDVPVKAAALQFPLGHPAVACVLTGARTPAELEENVALFDLPIPPALWDDLKREQLLRDDAPVPEEI</sequence>
<keyword evidence="3" id="KW-1185">Reference proteome</keyword>
<evidence type="ECO:0000259" key="1">
    <source>
        <dbReference type="Pfam" id="PF00248"/>
    </source>
</evidence>
<protein>
    <submittedName>
        <fullName evidence="2">Aldo/keto reductase</fullName>
    </submittedName>
</protein>
<dbReference type="PANTHER" id="PTHR42686">
    <property type="entry name" value="GH17980P-RELATED"/>
    <property type="match status" value="1"/>
</dbReference>
<dbReference type="GO" id="GO:0005829">
    <property type="term" value="C:cytosol"/>
    <property type="evidence" value="ECO:0007669"/>
    <property type="project" value="TreeGrafter"/>
</dbReference>
<gene>
    <name evidence="2" type="ORF">E0H73_45015</name>
</gene>
<dbReference type="SUPFAM" id="SSF51430">
    <property type="entry name" value="NAD(P)-linked oxidoreductase"/>
    <property type="match status" value="1"/>
</dbReference>
<feature type="domain" description="NADP-dependent oxidoreductase" evidence="1">
    <location>
        <begin position="23"/>
        <end position="316"/>
    </location>
</feature>
<dbReference type="RefSeq" id="WP_131367389.1">
    <property type="nucleotide sequence ID" value="NZ_SJKB01000039.1"/>
</dbReference>
<dbReference type="Proteomes" id="UP000291144">
    <property type="component" value="Unassembled WGS sequence"/>
</dbReference>
<dbReference type="InterPro" id="IPR023210">
    <property type="entry name" value="NADP_OxRdtase_dom"/>
</dbReference>
<dbReference type="OrthoDB" id="9768851at2"/>
<dbReference type="AlphaFoldDB" id="A0A4V2M6X4"/>
<reference evidence="2 3" key="1">
    <citation type="submission" date="2019-02" db="EMBL/GenBank/DDBJ databases">
        <title>Kribbella capetownensis sp. nov. and Kribbella speibonae sp. nov., isolated from soil.</title>
        <authorList>
            <person name="Curtis S.M."/>
            <person name="Norton I."/>
            <person name="Everest G.J."/>
            <person name="Meyers P.R."/>
        </authorList>
    </citation>
    <scope>NUCLEOTIDE SEQUENCE [LARGE SCALE GENOMIC DNA]</scope>
    <source>
        <strain evidence="2 3">NRRL B-24813</strain>
    </source>
</reference>
<comment type="caution">
    <text evidence="2">The sequence shown here is derived from an EMBL/GenBank/DDBJ whole genome shotgun (WGS) entry which is preliminary data.</text>
</comment>
<dbReference type="GO" id="GO:0016491">
    <property type="term" value="F:oxidoreductase activity"/>
    <property type="evidence" value="ECO:0007669"/>
    <property type="project" value="InterPro"/>
</dbReference>
<name>A0A4V2M6X4_9ACTN</name>
<proteinExistence type="predicted"/>
<dbReference type="CDD" id="cd19152">
    <property type="entry name" value="AKR_AKR15A"/>
    <property type="match status" value="1"/>
</dbReference>
<dbReference type="InterPro" id="IPR020471">
    <property type="entry name" value="AKR"/>
</dbReference>
<evidence type="ECO:0000313" key="3">
    <source>
        <dbReference type="Proteomes" id="UP000291144"/>
    </source>
</evidence>